<feature type="chain" id="PRO_5045165029" evidence="1">
    <location>
        <begin position="22"/>
        <end position="221"/>
    </location>
</feature>
<reference evidence="2 3" key="1">
    <citation type="submission" date="2023-04" db="EMBL/GenBank/DDBJ databases">
        <title>Genome of Basidiobolus ranarum AG-B5.</title>
        <authorList>
            <person name="Stajich J.E."/>
            <person name="Carter-House D."/>
            <person name="Gryganskyi A."/>
        </authorList>
    </citation>
    <scope>NUCLEOTIDE SEQUENCE [LARGE SCALE GENOMIC DNA]</scope>
    <source>
        <strain evidence="2 3">AG-B5</strain>
    </source>
</reference>
<feature type="signal peptide" evidence="1">
    <location>
        <begin position="1"/>
        <end position="21"/>
    </location>
</feature>
<sequence>MKYSLLVSFLSLIVIFDSTCAKCSSFNLKTLEAAVPSSAGPGKCAQATFKEECRNAQQALGPLKKSFIKYDIESDGAKAAIIALIAYESGSFAYNINHWPGRAGQGTRNMMMFPGIHEYVKSLAPLRHKYSRIVKGLREPFSESKQNEIRALVLNDEYSFASAAWYLARSSQCPKDTLKRLRANTEEAFKYYTLSCIKTGEENLADRIAVWKQVVKGFKGK</sequence>
<keyword evidence="1" id="KW-0732">Signal</keyword>
<accession>A0ABR2X568</accession>
<gene>
    <name evidence="2" type="ORF">K7432_000129</name>
</gene>
<name>A0ABR2X568_9FUNG</name>
<organism evidence="2 3">
    <name type="scientific">Basidiobolus ranarum</name>
    <dbReference type="NCBI Taxonomy" id="34480"/>
    <lineage>
        <taxon>Eukaryota</taxon>
        <taxon>Fungi</taxon>
        <taxon>Fungi incertae sedis</taxon>
        <taxon>Zoopagomycota</taxon>
        <taxon>Entomophthoromycotina</taxon>
        <taxon>Basidiobolomycetes</taxon>
        <taxon>Basidiobolales</taxon>
        <taxon>Basidiobolaceae</taxon>
        <taxon>Basidiobolus</taxon>
    </lineage>
</organism>
<comment type="caution">
    <text evidence="2">The sequence shown here is derived from an EMBL/GenBank/DDBJ whole genome shotgun (WGS) entry which is preliminary data.</text>
</comment>
<evidence type="ECO:0000313" key="2">
    <source>
        <dbReference type="EMBL" id="KAK9768900.1"/>
    </source>
</evidence>
<keyword evidence="3" id="KW-1185">Reference proteome</keyword>
<proteinExistence type="predicted"/>
<dbReference type="EMBL" id="JASJQH010000002">
    <property type="protein sequence ID" value="KAK9768900.1"/>
    <property type="molecule type" value="Genomic_DNA"/>
</dbReference>
<dbReference type="Proteomes" id="UP001479436">
    <property type="component" value="Unassembled WGS sequence"/>
</dbReference>
<evidence type="ECO:0000256" key="1">
    <source>
        <dbReference type="SAM" id="SignalP"/>
    </source>
</evidence>
<protein>
    <submittedName>
        <fullName evidence="2">Uncharacterized protein</fullName>
    </submittedName>
</protein>
<evidence type="ECO:0000313" key="3">
    <source>
        <dbReference type="Proteomes" id="UP001479436"/>
    </source>
</evidence>